<proteinExistence type="inferred from homology"/>
<dbReference type="CDD" id="cd09634">
    <property type="entry name" value="Cas1_I-II-III"/>
    <property type="match status" value="1"/>
</dbReference>
<reference evidence="12" key="3">
    <citation type="submission" date="2022-11" db="EMBL/GenBank/DDBJ databases">
        <title>Chitin-degrading and fungicidal potential of chitinolytic bacterial strains from marine environment of the Pacific Ocean regions.</title>
        <authorList>
            <person name="Pentekhina I."/>
            <person name="Nedashkovskaya O."/>
            <person name="Seitkalieva A."/>
            <person name="Podvolotskaya A."/>
            <person name="Tekutyeva L."/>
            <person name="Balabanova L."/>
        </authorList>
    </citation>
    <scope>NUCLEOTIDE SEQUENCE</scope>
    <source>
        <strain evidence="12">KMM 6838</strain>
    </source>
</reference>
<dbReference type="PANTHER" id="PTHR34353">
    <property type="entry name" value="CRISPR-ASSOCIATED ENDONUCLEASE CAS1 1"/>
    <property type="match status" value="1"/>
</dbReference>
<evidence type="ECO:0000256" key="1">
    <source>
        <dbReference type="ARBA" id="ARBA00022722"/>
    </source>
</evidence>
<gene>
    <name evidence="10 12" type="primary">cas1</name>
    <name evidence="11" type="ORF">A3224_14580</name>
    <name evidence="12" type="ORF">OQJ68_12330</name>
</gene>
<protein>
    <recommendedName>
        <fullName evidence="10">CRISPR-associated endonuclease Cas1</fullName>
        <ecNumber evidence="10">3.1.-.-</ecNumber>
    </recommendedName>
</protein>
<dbReference type="AlphaFoldDB" id="A0A143HPI3"/>
<comment type="subunit">
    <text evidence="9 10">Homodimer, forms a heterotetramer with a Cas2 homodimer.</text>
</comment>
<dbReference type="GO" id="GO:0051607">
    <property type="term" value="P:defense response to virus"/>
    <property type="evidence" value="ECO:0007669"/>
    <property type="project" value="UniProtKB-UniRule"/>
</dbReference>
<keyword evidence="3 10" id="KW-0255">Endonuclease</keyword>
<keyword evidence="7 10" id="KW-0238">DNA-binding</keyword>
<evidence type="ECO:0000313" key="11">
    <source>
        <dbReference type="EMBL" id="AMX03644.1"/>
    </source>
</evidence>
<dbReference type="GeneID" id="76609258"/>
<feature type="binding site" evidence="10">
    <location>
        <position position="161"/>
    </location>
    <ligand>
        <name>Mn(2+)</name>
        <dbReference type="ChEBI" id="CHEBI:29035"/>
    </ligand>
</feature>
<dbReference type="Proteomes" id="UP001209730">
    <property type="component" value="Unassembled WGS sequence"/>
</dbReference>
<dbReference type="EMBL" id="CP014864">
    <property type="protein sequence ID" value="AMX03644.1"/>
    <property type="molecule type" value="Genomic_DNA"/>
</dbReference>
<dbReference type="Pfam" id="PF01867">
    <property type="entry name" value="Cas_Cas1"/>
    <property type="match status" value="1"/>
</dbReference>
<dbReference type="PANTHER" id="PTHR34353:SF2">
    <property type="entry name" value="CRISPR-ASSOCIATED ENDONUCLEASE CAS1 1"/>
    <property type="match status" value="1"/>
</dbReference>
<evidence type="ECO:0000256" key="7">
    <source>
        <dbReference type="ARBA" id="ARBA00023125"/>
    </source>
</evidence>
<dbReference type="EMBL" id="JAPHQB010000020">
    <property type="protein sequence ID" value="MCX2802574.1"/>
    <property type="molecule type" value="Genomic_DNA"/>
</dbReference>
<dbReference type="InterPro" id="IPR050646">
    <property type="entry name" value="Cas1"/>
</dbReference>
<keyword evidence="4 10" id="KW-0378">Hydrolase</keyword>
<dbReference type="NCBIfam" id="TIGR00287">
    <property type="entry name" value="cas1"/>
    <property type="match status" value="1"/>
</dbReference>
<evidence type="ECO:0000256" key="2">
    <source>
        <dbReference type="ARBA" id="ARBA00022723"/>
    </source>
</evidence>
<dbReference type="GO" id="GO:0043571">
    <property type="term" value="P:maintenance of CRISPR repeat elements"/>
    <property type="evidence" value="ECO:0007669"/>
    <property type="project" value="UniProtKB-UniRule"/>
</dbReference>
<comment type="similarity">
    <text evidence="10">Belongs to the CRISPR-associated endonuclease Cas1 family.</text>
</comment>
<evidence type="ECO:0000313" key="12">
    <source>
        <dbReference type="EMBL" id="MCX2802574.1"/>
    </source>
</evidence>
<comment type="function">
    <text evidence="10">CRISPR (clustered regularly interspaced short palindromic repeat), is an adaptive immune system that provides protection against mobile genetic elements (viruses, transposable elements and conjugative plasmids). CRISPR clusters contain spacers, sequences complementary to antecedent mobile elements, and target invading nucleic acids. CRISPR clusters are transcribed and processed into CRISPR RNA (crRNA). Acts as a dsDNA endonuclease. Involved in the integration of spacer DNA into the CRISPR cassette.</text>
</comment>
<comment type="cofactor">
    <cofactor evidence="10">
        <name>Mg(2+)</name>
        <dbReference type="ChEBI" id="CHEBI:18420"/>
    </cofactor>
    <cofactor evidence="10">
        <name>Mn(2+)</name>
        <dbReference type="ChEBI" id="CHEBI:29035"/>
    </cofactor>
</comment>
<dbReference type="STRING" id="252514.A3224_14580"/>
<dbReference type="InterPro" id="IPR042206">
    <property type="entry name" value="CRISPR-assoc_Cas1_C"/>
</dbReference>
<evidence type="ECO:0000256" key="5">
    <source>
        <dbReference type="ARBA" id="ARBA00022842"/>
    </source>
</evidence>
<keyword evidence="5 10" id="KW-0460">Magnesium</keyword>
<evidence type="ECO:0000256" key="10">
    <source>
        <dbReference type="HAMAP-Rule" id="MF_01470"/>
    </source>
</evidence>
<keyword evidence="6 10" id="KW-0051">Antiviral defense</keyword>
<accession>A0A143HPI3</accession>
<name>A0A143HPI3_MICTH</name>
<sequence>MENLYIDRKGTELDVEGQHLLIRVPGERPRSLPLVQLRFITVSASVQLSSRLLLALDSAGVTLVVINPRSSGNWLVCSGNRHGNSARRLRQYQWWNRENSCLQAARQLVAAKITGQYRSLLQHRRQRPNLRRPLSRALEQLRQRRQAVLQAQTLDALRGVEGAASAAYFGALTQLVAPVWNFRKRLRRPPPDPVNALLSLSYTLAHGEAVQALVSCGLDPALGFLHQFSYSRESLACDLMELLRADIDRWVLALLRDGALTPTQFHFPSADQCLLGKEGRAVFYSAYRNEVIKWRKRCRKLASQWAARLEQETSCPEELKDDAQTTDH</sequence>
<keyword evidence="2 10" id="KW-0479">Metal-binding</keyword>
<reference evidence="11" key="1">
    <citation type="submission" date="2016-03" db="EMBL/GenBank/DDBJ databases">
        <authorList>
            <person name="Ploux O."/>
        </authorList>
    </citation>
    <scope>NUCLEOTIDE SEQUENCE [LARGE SCALE GENOMIC DNA]</scope>
    <source>
        <strain evidence="11">DAU221</strain>
    </source>
</reference>
<evidence type="ECO:0000313" key="13">
    <source>
        <dbReference type="Proteomes" id="UP000076077"/>
    </source>
</evidence>
<dbReference type="OrthoDB" id="9803119at2"/>
<feature type="binding site" evidence="10">
    <location>
        <position position="241"/>
    </location>
    <ligand>
        <name>Mn(2+)</name>
        <dbReference type="ChEBI" id="CHEBI:29035"/>
    </ligand>
</feature>
<dbReference type="Proteomes" id="UP000076077">
    <property type="component" value="Chromosome"/>
</dbReference>
<keyword evidence="8 10" id="KW-0464">Manganese</keyword>
<evidence type="ECO:0000256" key="8">
    <source>
        <dbReference type="ARBA" id="ARBA00023211"/>
    </source>
</evidence>
<dbReference type="Gene3D" id="1.20.120.920">
    <property type="entry name" value="CRISPR-associated endonuclease Cas1, C-terminal domain"/>
    <property type="match status" value="1"/>
</dbReference>
<dbReference type="EC" id="3.1.-.-" evidence="10"/>
<reference evidence="13" key="2">
    <citation type="submission" date="2016-03" db="EMBL/GenBank/DDBJ databases">
        <authorList>
            <person name="Lee Y.-S."/>
            <person name="Choi Y.-L."/>
        </authorList>
    </citation>
    <scope>NUCLEOTIDE SEQUENCE [LARGE SCALE GENOMIC DNA]</scope>
    <source>
        <strain evidence="13">DAU221</strain>
    </source>
</reference>
<feature type="binding site" evidence="10">
    <location>
        <position position="226"/>
    </location>
    <ligand>
        <name>Mn(2+)</name>
        <dbReference type="ChEBI" id="CHEBI:29035"/>
    </ligand>
</feature>
<evidence type="ECO:0000256" key="4">
    <source>
        <dbReference type="ARBA" id="ARBA00022801"/>
    </source>
</evidence>
<organism evidence="11 13">
    <name type="scientific">Microbulbifer thermotolerans</name>
    <dbReference type="NCBI Taxonomy" id="252514"/>
    <lineage>
        <taxon>Bacteria</taxon>
        <taxon>Pseudomonadati</taxon>
        <taxon>Pseudomonadota</taxon>
        <taxon>Gammaproteobacteria</taxon>
        <taxon>Cellvibrionales</taxon>
        <taxon>Microbulbiferaceae</taxon>
        <taxon>Microbulbifer</taxon>
    </lineage>
</organism>
<evidence type="ECO:0000256" key="6">
    <source>
        <dbReference type="ARBA" id="ARBA00023118"/>
    </source>
</evidence>
<dbReference type="GO" id="GO:0016787">
    <property type="term" value="F:hydrolase activity"/>
    <property type="evidence" value="ECO:0007669"/>
    <property type="project" value="UniProtKB-KW"/>
</dbReference>
<dbReference type="GO" id="GO:0003677">
    <property type="term" value="F:DNA binding"/>
    <property type="evidence" value="ECO:0007669"/>
    <property type="project" value="UniProtKB-KW"/>
</dbReference>
<dbReference type="InterPro" id="IPR042211">
    <property type="entry name" value="CRISPR-assoc_Cas1_N"/>
</dbReference>
<dbReference type="KEGG" id="mthd:A3224_14580"/>
<dbReference type="Gene3D" id="3.100.10.20">
    <property type="entry name" value="CRISPR-associated endonuclease Cas1, N-terminal domain"/>
    <property type="match status" value="1"/>
</dbReference>
<dbReference type="HAMAP" id="MF_01470">
    <property type="entry name" value="Cas1"/>
    <property type="match status" value="1"/>
</dbReference>
<dbReference type="InterPro" id="IPR002729">
    <property type="entry name" value="CRISPR-assoc_Cas1"/>
</dbReference>
<dbReference type="GO" id="GO:0004519">
    <property type="term" value="F:endonuclease activity"/>
    <property type="evidence" value="ECO:0007669"/>
    <property type="project" value="UniProtKB-UniRule"/>
</dbReference>
<evidence type="ECO:0000256" key="9">
    <source>
        <dbReference type="ARBA" id="ARBA00038592"/>
    </source>
</evidence>
<dbReference type="RefSeq" id="WP_067156245.1">
    <property type="nucleotide sequence ID" value="NZ_CP014864.1"/>
</dbReference>
<dbReference type="GO" id="GO:0046872">
    <property type="term" value="F:metal ion binding"/>
    <property type="evidence" value="ECO:0007669"/>
    <property type="project" value="UniProtKB-UniRule"/>
</dbReference>
<keyword evidence="13" id="KW-1185">Reference proteome</keyword>
<evidence type="ECO:0000256" key="3">
    <source>
        <dbReference type="ARBA" id="ARBA00022759"/>
    </source>
</evidence>
<keyword evidence="1 10" id="KW-0540">Nuclease</keyword>